<accession>A0ABM5LVD5</accession>
<reference evidence="2 3" key="1">
    <citation type="journal article" date="2011" name="Front. Microbiol.">
        <title>Genomic signatures of strain selection and enhancement in Bacillus atrophaeus var. globigii, a historical biowarfare simulant.</title>
        <authorList>
            <person name="Gibbons H.S."/>
            <person name="Broomall S.M."/>
            <person name="McNew L.A."/>
            <person name="Daligault H."/>
            <person name="Chapman C."/>
            <person name="Bruce D."/>
            <person name="Karavis M."/>
            <person name="Krepps M."/>
            <person name="McGregor P.A."/>
            <person name="Hong C."/>
            <person name="Park K.H."/>
            <person name="Akmal A."/>
            <person name="Feldman A."/>
            <person name="Lin J.S."/>
            <person name="Chang W.E."/>
            <person name="Higgs B.W."/>
            <person name="Demirev P."/>
            <person name="Lindquist J."/>
            <person name="Liem A."/>
            <person name="Fochler E."/>
            <person name="Read T.D."/>
            <person name="Tapia R."/>
            <person name="Johnson S."/>
            <person name="Bishop-Lilly K.A."/>
            <person name="Detter C."/>
            <person name="Han C."/>
            <person name="Sozhamannan S."/>
            <person name="Rosenzweig C.N."/>
            <person name="Skowronski E.W."/>
        </authorList>
    </citation>
    <scope>NUCLEOTIDE SEQUENCE [LARGE SCALE GENOMIC DNA]</scope>
    <source>
        <strain evidence="2 3">1942</strain>
    </source>
</reference>
<evidence type="ECO:0000313" key="3">
    <source>
        <dbReference type="Proteomes" id="UP000006867"/>
    </source>
</evidence>
<sequence>MYTMKKWITSLFLIAAILFGLMGAEVYASQDVKGASRYDQVLYFPFSRYPETGDHIKDAVAAGHSDVCTIDRAGADERREESLKGVPTKPGYDRDEWPMAVCEEGGTGADIRYVTPSDNRGAGSSVGNQMSGYSDGTRVLFIVQ</sequence>
<keyword evidence="3" id="KW-1185">Reference proteome</keyword>
<gene>
    <name evidence="2" type="ordered locus">BATR1942_03685</name>
</gene>
<evidence type="ECO:0000313" key="2">
    <source>
        <dbReference type="EMBL" id="ADP31691.1"/>
    </source>
</evidence>
<name>A0ABM5LVD5_BACA1</name>
<dbReference type="InterPro" id="IPR029476">
    <property type="entry name" value="DNase_NucA_NucB"/>
</dbReference>
<dbReference type="Proteomes" id="UP000006867">
    <property type="component" value="Chromosome"/>
</dbReference>
<evidence type="ECO:0000259" key="1">
    <source>
        <dbReference type="Pfam" id="PF14040"/>
    </source>
</evidence>
<proteinExistence type="predicted"/>
<dbReference type="Pfam" id="PF14040">
    <property type="entry name" value="DNase_NucA_NucB"/>
    <property type="match status" value="1"/>
</dbReference>
<protein>
    <submittedName>
        <fullName evidence="2">Nuclease</fullName>
    </submittedName>
</protein>
<dbReference type="EMBL" id="CP002207">
    <property type="protein sequence ID" value="ADP31691.1"/>
    <property type="molecule type" value="Genomic_DNA"/>
</dbReference>
<organism evidence="2 3">
    <name type="scientific">Bacillus atrophaeus (strain 1942)</name>
    <dbReference type="NCBI Taxonomy" id="720555"/>
    <lineage>
        <taxon>Bacteria</taxon>
        <taxon>Bacillati</taxon>
        <taxon>Bacillota</taxon>
        <taxon>Bacilli</taxon>
        <taxon>Bacillales</taxon>
        <taxon>Bacillaceae</taxon>
        <taxon>Bacillus</taxon>
    </lineage>
</organism>
<feature type="domain" description="Deoxyribonuclease NucA/NucB" evidence="1">
    <location>
        <begin position="74"/>
        <end position="138"/>
    </location>
</feature>